<dbReference type="EMBL" id="CM016553">
    <property type="protein sequence ID" value="TKW32610.1"/>
    <property type="molecule type" value="Genomic_DNA"/>
</dbReference>
<keyword evidence="2" id="KW-1185">Reference proteome</keyword>
<gene>
    <name evidence="1" type="ORF">SEVIR_2G178650v2</name>
</gene>
<dbReference type="Gramene" id="TKW32610">
    <property type="protein sequence ID" value="TKW32610"/>
    <property type="gene ID" value="SEVIR_2G178650v2"/>
</dbReference>
<accession>A0A4U6VRY1</accession>
<reference evidence="1" key="1">
    <citation type="submission" date="2019-03" db="EMBL/GenBank/DDBJ databases">
        <title>WGS assembly of Setaria viridis.</title>
        <authorList>
            <person name="Huang P."/>
            <person name="Jenkins J."/>
            <person name="Grimwood J."/>
            <person name="Barry K."/>
            <person name="Healey A."/>
            <person name="Mamidi S."/>
            <person name="Sreedasyam A."/>
            <person name="Shu S."/>
            <person name="Feldman M."/>
            <person name="Wu J."/>
            <person name="Yu Y."/>
            <person name="Chen C."/>
            <person name="Johnson J."/>
            <person name="Rokhsar D."/>
            <person name="Baxter I."/>
            <person name="Schmutz J."/>
            <person name="Brutnell T."/>
            <person name="Kellogg E."/>
        </authorList>
    </citation>
    <scope>NUCLEOTIDE SEQUENCE [LARGE SCALE GENOMIC DNA]</scope>
</reference>
<name>A0A4U6VRY1_SETVI</name>
<proteinExistence type="predicted"/>
<sequence>MLPIDSLDVHDNSCITALIAPRQVAEEEPLFSGDLVLLSFSLTHQEDMVVSGLMLQLVTRLLQLIELMCLHDLFSKNRIIIVRCCVY</sequence>
<evidence type="ECO:0000313" key="1">
    <source>
        <dbReference type="EMBL" id="TKW32610.1"/>
    </source>
</evidence>
<dbReference type="AlphaFoldDB" id="A0A4U6VRY1"/>
<evidence type="ECO:0000313" key="2">
    <source>
        <dbReference type="Proteomes" id="UP000298652"/>
    </source>
</evidence>
<protein>
    <submittedName>
        <fullName evidence="1">Uncharacterized protein</fullName>
    </submittedName>
</protein>
<dbReference type="Proteomes" id="UP000298652">
    <property type="component" value="Chromosome 2"/>
</dbReference>
<organism evidence="1 2">
    <name type="scientific">Setaria viridis</name>
    <name type="common">Green bristlegrass</name>
    <name type="synonym">Setaria italica subsp. viridis</name>
    <dbReference type="NCBI Taxonomy" id="4556"/>
    <lineage>
        <taxon>Eukaryota</taxon>
        <taxon>Viridiplantae</taxon>
        <taxon>Streptophyta</taxon>
        <taxon>Embryophyta</taxon>
        <taxon>Tracheophyta</taxon>
        <taxon>Spermatophyta</taxon>
        <taxon>Magnoliopsida</taxon>
        <taxon>Liliopsida</taxon>
        <taxon>Poales</taxon>
        <taxon>Poaceae</taxon>
        <taxon>PACMAD clade</taxon>
        <taxon>Panicoideae</taxon>
        <taxon>Panicodae</taxon>
        <taxon>Paniceae</taxon>
        <taxon>Cenchrinae</taxon>
        <taxon>Setaria</taxon>
    </lineage>
</organism>